<feature type="region of interest" description="Disordered" evidence="1">
    <location>
        <begin position="64"/>
        <end position="109"/>
    </location>
</feature>
<feature type="compositionally biased region" description="Basic and acidic residues" evidence="1">
    <location>
        <begin position="1"/>
        <end position="12"/>
    </location>
</feature>
<evidence type="ECO:0000256" key="1">
    <source>
        <dbReference type="SAM" id="MobiDB-lite"/>
    </source>
</evidence>
<dbReference type="Proteomes" id="UP000023152">
    <property type="component" value="Unassembled WGS sequence"/>
</dbReference>
<evidence type="ECO:0000313" key="2">
    <source>
        <dbReference type="EMBL" id="ETO19188.1"/>
    </source>
</evidence>
<feature type="compositionally biased region" description="Polar residues" evidence="1">
    <location>
        <begin position="88"/>
        <end position="109"/>
    </location>
</feature>
<organism evidence="2 3">
    <name type="scientific">Reticulomyxa filosa</name>
    <dbReference type="NCBI Taxonomy" id="46433"/>
    <lineage>
        <taxon>Eukaryota</taxon>
        <taxon>Sar</taxon>
        <taxon>Rhizaria</taxon>
        <taxon>Retaria</taxon>
        <taxon>Foraminifera</taxon>
        <taxon>Monothalamids</taxon>
        <taxon>Reticulomyxidae</taxon>
        <taxon>Reticulomyxa</taxon>
    </lineage>
</organism>
<accession>X6MZW1</accession>
<keyword evidence="3" id="KW-1185">Reference proteome</keyword>
<feature type="region of interest" description="Disordered" evidence="1">
    <location>
        <begin position="1"/>
        <end position="37"/>
    </location>
</feature>
<feature type="non-terminal residue" evidence="2">
    <location>
        <position position="1"/>
    </location>
</feature>
<gene>
    <name evidence="2" type="ORF">RFI_18042</name>
</gene>
<protein>
    <submittedName>
        <fullName evidence="2">Uncharacterized protein</fullName>
    </submittedName>
</protein>
<dbReference type="AlphaFoldDB" id="X6MZW1"/>
<evidence type="ECO:0000313" key="3">
    <source>
        <dbReference type="Proteomes" id="UP000023152"/>
    </source>
</evidence>
<reference evidence="2 3" key="1">
    <citation type="journal article" date="2013" name="Curr. Biol.">
        <title>The Genome of the Foraminiferan Reticulomyxa filosa.</title>
        <authorList>
            <person name="Glockner G."/>
            <person name="Hulsmann N."/>
            <person name="Schleicher M."/>
            <person name="Noegel A.A."/>
            <person name="Eichinger L."/>
            <person name="Gallinger C."/>
            <person name="Pawlowski J."/>
            <person name="Sierra R."/>
            <person name="Euteneuer U."/>
            <person name="Pillet L."/>
            <person name="Moustafa A."/>
            <person name="Platzer M."/>
            <person name="Groth M."/>
            <person name="Szafranski K."/>
            <person name="Schliwa M."/>
        </authorList>
    </citation>
    <scope>NUCLEOTIDE SEQUENCE [LARGE SCALE GENOMIC DNA]</scope>
</reference>
<proteinExistence type="predicted"/>
<comment type="caution">
    <text evidence="2">The sequence shown here is derived from an EMBL/GenBank/DDBJ whole genome shotgun (WGS) entry which is preliminary data.</text>
</comment>
<dbReference type="EMBL" id="ASPP01013927">
    <property type="protein sequence ID" value="ETO19188.1"/>
    <property type="molecule type" value="Genomic_DNA"/>
</dbReference>
<name>X6MZW1_RETFI</name>
<sequence>EPREKEKEKEKEKEEEEESNGGEEIMYQSKKTLEEGNPIKAKKSVIAKKQPVVFSVETSLVTKHHASAHASSHPSPQPHDNDKIGWNGRSSPQSQFKQRTGAMNTTSITPLPNLTKVMVATKHSRRKRSKTVANHQKDNPLHLSINRDLKHLKNTFALNQPHPVPAFVPLVQSNDPKESLSQSPQHKQHKTSCFFILSLFSCFCACLYINK</sequence>